<reference evidence="4" key="1">
    <citation type="submission" date="2017-01" db="EMBL/GenBank/DDBJ databases">
        <title>Genome Analysis of Deinococcus marmoris KOPRI26562.</title>
        <authorList>
            <person name="Kim J.H."/>
            <person name="Oh H.-M."/>
        </authorList>
    </citation>
    <scope>NUCLEOTIDE SEQUENCE [LARGE SCALE GENOMIC DNA]</scope>
    <source>
        <strain evidence="4">PAMC 26633</strain>
    </source>
</reference>
<evidence type="ECO:0000313" key="3">
    <source>
        <dbReference type="EMBL" id="OXC74111.1"/>
    </source>
</evidence>
<dbReference type="InterPro" id="IPR012338">
    <property type="entry name" value="Beta-lactam/transpept-like"/>
</dbReference>
<dbReference type="Proteomes" id="UP000214720">
    <property type="component" value="Unassembled WGS sequence"/>
</dbReference>
<gene>
    <name evidence="3" type="ORF">BSU04_33525</name>
</gene>
<protein>
    <submittedName>
        <fullName evidence="3">D-alanyl-D-alanine carboxypeptidase</fullName>
    </submittedName>
</protein>
<evidence type="ECO:0000256" key="1">
    <source>
        <dbReference type="ARBA" id="ARBA00022801"/>
    </source>
</evidence>
<dbReference type="PANTHER" id="PTHR43283">
    <property type="entry name" value="BETA-LACTAMASE-RELATED"/>
    <property type="match status" value="1"/>
</dbReference>
<dbReference type="GO" id="GO:0004180">
    <property type="term" value="F:carboxypeptidase activity"/>
    <property type="evidence" value="ECO:0007669"/>
    <property type="project" value="UniProtKB-KW"/>
</dbReference>
<dbReference type="SUPFAM" id="SSF56601">
    <property type="entry name" value="beta-lactamase/transpeptidase-like"/>
    <property type="match status" value="1"/>
</dbReference>
<keyword evidence="1" id="KW-0378">Hydrolase</keyword>
<sequence length="364" mass="39381">MVKAPKAEQFIGVDDLGRLQVRQEELLFALKAANAPTTIFAIGMDGLAPRGAAVGMADQTAYQPLTTDTPLRIASNTKMFVAATALRLWEQGRLELDVGISALADESLVRLLDERGYRTKSITVRQLLNHSAGLNDHADEEYIKGVLAEPARVWTREEQVCLAIRASGPLGPPGEAFRYSDTGYILLGDIIERATGGTLASAVRKELRFDNLALTSTWWEVAEPQPAMTEPRARQFFGGVEITNVNPTMDLYGGGGLAMSVRDLAAFTSALFQGRVFEKPQTLVEMLCQGTHQGAEGYRLGVALSVVGRAVCYSHAGFWGTVVYYSPQAELAVAGFTTERNARPALVSLVETLIARCNSADKIG</sequence>
<comment type="caution">
    <text evidence="3">The sequence shown here is derived from an EMBL/GenBank/DDBJ whole genome shotgun (WGS) entry which is preliminary data.</text>
</comment>
<accession>A0A226WSF7</accession>
<organism evidence="3 4">
    <name type="scientific">Caballeronia sordidicola</name>
    <name type="common">Burkholderia sordidicola</name>
    <dbReference type="NCBI Taxonomy" id="196367"/>
    <lineage>
        <taxon>Bacteria</taxon>
        <taxon>Pseudomonadati</taxon>
        <taxon>Pseudomonadota</taxon>
        <taxon>Betaproteobacteria</taxon>
        <taxon>Burkholderiales</taxon>
        <taxon>Burkholderiaceae</taxon>
        <taxon>Caballeronia</taxon>
    </lineage>
</organism>
<dbReference type="AlphaFoldDB" id="A0A226WSF7"/>
<keyword evidence="3" id="KW-0645">Protease</keyword>
<keyword evidence="3" id="KW-0121">Carboxypeptidase</keyword>
<dbReference type="EMBL" id="MTHB01000231">
    <property type="protein sequence ID" value="OXC74111.1"/>
    <property type="molecule type" value="Genomic_DNA"/>
</dbReference>
<evidence type="ECO:0000313" key="4">
    <source>
        <dbReference type="Proteomes" id="UP000214720"/>
    </source>
</evidence>
<feature type="domain" description="Beta-lactamase-related" evidence="2">
    <location>
        <begin position="53"/>
        <end position="341"/>
    </location>
</feature>
<dbReference type="InterPro" id="IPR050789">
    <property type="entry name" value="Diverse_Enzym_Activities"/>
</dbReference>
<evidence type="ECO:0000259" key="2">
    <source>
        <dbReference type="Pfam" id="PF00144"/>
    </source>
</evidence>
<dbReference type="Gene3D" id="3.40.710.10">
    <property type="entry name" value="DD-peptidase/beta-lactamase superfamily"/>
    <property type="match status" value="1"/>
</dbReference>
<name>A0A226WSF7_CABSO</name>
<dbReference type="Pfam" id="PF00144">
    <property type="entry name" value="Beta-lactamase"/>
    <property type="match status" value="1"/>
</dbReference>
<dbReference type="PANTHER" id="PTHR43283:SF11">
    <property type="entry name" value="BETA-LACTAMASE-RELATED DOMAIN-CONTAINING PROTEIN"/>
    <property type="match status" value="1"/>
</dbReference>
<dbReference type="InterPro" id="IPR001466">
    <property type="entry name" value="Beta-lactam-related"/>
</dbReference>
<proteinExistence type="predicted"/>